<feature type="domain" description="SAC9 C-terminal" evidence="1">
    <location>
        <begin position="81"/>
        <end position="120"/>
    </location>
</feature>
<gene>
    <name evidence="3" type="ORF">ILEXP_LOCUS16752</name>
</gene>
<keyword evidence="4" id="KW-1185">Reference proteome</keyword>
<organism evidence="3 4">
    <name type="scientific">Ilex paraguariensis</name>
    <name type="common">yerba mate</name>
    <dbReference type="NCBI Taxonomy" id="185542"/>
    <lineage>
        <taxon>Eukaryota</taxon>
        <taxon>Viridiplantae</taxon>
        <taxon>Streptophyta</taxon>
        <taxon>Embryophyta</taxon>
        <taxon>Tracheophyta</taxon>
        <taxon>Spermatophyta</taxon>
        <taxon>Magnoliopsida</taxon>
        <taxon>eudicotyledons</taxon>
        <taxon>Gunneridae</taxon>
        <taxon>Pentapetalae</taxon>
        <taxon>asterids</taxon>
        <taxon>campanulids</taxon>
        <taxon>Aquifoliales</taxon>
        <taxon>Aquifoliaceae</taxon>
        <taxon>Ilex</taxon>
    </lineage>
</organism>
<dbReference type="AlphaFoldDB" id="A0ABC8RV35"/>
<dbReference type="InterPro" id="IPR057553">
    <property type="entry name" value="SAC9_GBDL_2nd"/>
</dbReference>
<dbReference type="Pfam" id="PF24765">
    <property type="entry name" value="SAC9_C"/>
    <property type="match status" value="1"/>
</dbReference>
<comment type="caution">
    <text evidence="3">The sequence shown here is derived from an EMBL/GenBank/DDBJ whole genome shotgun (WGS) entry which is preliminary data.</text>
</comment>
<evidence type="ECO:0000259" key="1">
    <source>
        <dbReference type="Pfam" id="PF24765"/>
    </source>
</evidence>
<feature type="domain" description="SAC9 second GBDL" evidence="2">
    <location>
        <begin position="4"/>
        <end position="64"/>
    </location>
</feature>
<dbReference type="Pfam" id="PF24789">
    <property type="entry name" value="SAC9_GBDL_2nd"/>
    <property type="match status" value="1"/>
</dbReference>
<reference evidence="3 4" key="1">
    <citation type="submission" date="2024-02" db="EMBL/GenBank/DDBJ databases">
        <authorList>
            <person name="Vignale AGUSTIN F."/>
            <person name="Sosa J E."/>
            <person name="Modenutti C."/>
        </authorList>
    </citation>
    <scope>NUCLEOTIDE SEQUENCE [LARGE SCALE GENOMIC DNA]</scope>
</reference>
<protein>
    <submittedName>
        <fullName evidence="3">Uncharacterized protein</fullName>
    </submittedName>
</protein>
<dbReference type="PANTHER" id="PTHR46817">
    <property type="entry name" value="PHOSPHOINOSITIDE PHOSPHATASE SAC9-RELATED"/>
    <property type="match status" value="1"/>
</dbReference>
<dbReference type="PANTHER" id="PTHR46817:SF1">
    <property type="entry name" value="SAC DOMAIN-CONTAINING PROTEIN"/>
    <property type="match status" value="1"/>
</dbReference>
<dbReference type="InterPro" id="IPR057554">
    <property type="entry name" value="SAC9_C"/>
</dbReference>
<name>A0ABC8RV35_9AQUA</name>
<accession>A0ABC8RV35</accession>
<evidence type="ECO:0000259" key="2">
    <source>
        <dbReference type="Pfam" id="PF24789"/>
    </source>
</evidence>
<evidence type="ECO:0000313" key="4">
    <source>
        <dbReference type="Proteomes" id="UP001642360"/>
    </source>
</evidence>
<evidence type="ECO:0000313" key="3">
    <source>
        <dbReference type="EMBL" id="CAK9148774.1"/>
    </source>
</evidence>
<dbReference type="Proteomes" id="UP001642360">
    <property type="component" value="Unassembled WGS sequence"/>
</dbReference>
<dbReference type="EMBL" id="CAUOFW020001800">
    <property type="protein sequence ID" value="CAK9148774.1"/>
    <property type="molecule type" value="Genomic_DNA"/>
</dbReference>
<sequence>MSCLIRLQVQFWRPDSSFVNFERDFNLFSLDENPFSQLDRRASLGGPVESDPCLHAKRILVLGSPVRTDTGLTSTQGSDQINVPIEAEGLTDNDLVLEQYLSPASPMLAGFRLDGFSAIKL</sequence>
<proteinExistence type="predicted"/>